<evidence type="ECO:0000313" key="2">
    <source>
        <dbReference type="EMBL" id="MFC6632122.1"/>
    </source>
</evidence>
<evidence type="ECO:0008006" key="4">
    <source>
        <dbReference type="Google" id="ProtNLM"/>
    </source>
</evidence>
<evidence type="ECO:0000313" key="3">
    <source>
        <dbReference type="Proteomes" id="UP001596425"/>
    </source>
</evidence>
<gene>
    <name evidence="2" type="ORF">ACFQBM_02460</name>
</gene>
<keyword evidence="3" id="KW-1185">Reference proteome</keyword>
<feature type="compositionally biased region" description="Low complexity" evidence="1">
    <location>
        <begin position="31"/>
        <end position="45"/>
    </location>
</feature>
<accession>A0ABW1YKI7</accession>
<dbReference type="EMBL" id="JBHSVR010000001">
    <property type="protein sequence ID" value="MFC6632122.1"/>
    <property type="molecule type" value="Genomic_DNA"/>
</dbReference>
<evidence type="ECO:0000256" key="1">
    <source>
        <dbReference type="SAM" id="MobiDB-lite"/>
    </source>
</evidence>
<dbReference type="Gene3D" id="2.60.120.380">
    <property type="match status" value="1"/>
</dbReference>
<protein>
    <recommendedName>
        <fullName evidence="4">DNA breaking-rejoining protein</fullName>
    </recommendedName>
</protein>
<sequence length="154" mass="16435">MKMHRNYSLAELLALPAADQAQGTGAGNFRSQSETTFSTTSETTSDGTIRGNDTATYRLGATAGQHLHVLLQTDNASNYFNIYAPGKDPGEEALFTGSVDGNSYSAIVPADGLYTVQVFLMRNAAQRNESAHYKLHTVLKSGPKTSALENGNST</sequence>
<feature type="region of interest" description="Disordered" evidence="1">
    <location>
        <begin position="23"/>
        <end position="51"/>
    </location>
</feature>
<reference evidence="3" key="1">
    <citation type="journal article" date="2019" name="Int. J. Syst. Evol. Microbiol.">
        <title>The Global Catalogue of Microorganisms (GCM) 10K type strain sequencing project: providing services to taxonomists for standard genome sequencing and annotation.</title>
        <authorList>
            <consortium name="The Broad Institute Genomics Platform"/>
            <consortium name="The Broad Institute Genome Sequencing Center for Infectious Disease"/>
            <person name="Wu L."/>
            <person name="Ma J."/>
        </authorList>
    </citation>
    <scope>NUCLEOTIDE SEQUENCE [LARGE SCALE GENOMIC DNA]</scope>
    <source>
        <strain evidence="3">CGMCC 1.13718</strain>
    </source>
</reference>
<name>A0ABW1YKI7_9GAMM</name>
<dbReference type="Proteomes" id="UP001596425">
    <property type="component" value="Unassembled WGS sequence"/>
</dbReference>
<comment type="caution">
    <text evidence="2">The sequence shown here is derived from an EMBL/GenBank/DDBJ whole genome shotgun (WGS) entry which is preliminary data.</text>
</comment>
<dbReference type="RefSeq" id="WP_193192234.1">
    <property type="nucleotide sequence ID" value="NZ_JACZFR010000026.1"/>
</dbReference>
<proteinExistence type="predicted"/>
<organism evidence="2 3">
    <name type="scientific">Microbulbifer taiwanensis</name>
    <dbReference type="NCBI Taxonomy" id="986746"/>
    <lineage>
        <taxon>Bacteria</taxon>
        <taxon>Pseudomonadati</taxon>
        <taxon>Pseudomonadota</taxon>
        <taxon>Gammaproteobacteria</taxon>
        <taxon>Cellvibrionales</taxon>
        <taxon>Microbulbiferaceae</taxon>
        <taxon>Microbulbifer</taxon>
    </lineage>
</organism>